<dbReference type="InterPro" id="IPR000391">
    <property type="entry name" value="Rng_hydr_dOase-bsu"/>
</dbReference>
<accession>A0A161K5G4</accession>
<keyword evidence="1" id="KW-0560">Oxidoreductase</keyword>
<dbReference type="PANTHER" id="PTHR41534">
    <property type="entry name" value="BLR3401 PROTEIN"/>
    <property type="match status" value="1"/>
</dbReference>
<evidence type="ECO:0000313" key="2">
    <source>
        <dbReference type="EMBL" id="CUS44896.1"/>
    </source>
</evidence>
<dbReference type="PANTHER" id="PTHR41534:SF2">
    <property type="entry name" value="3-PHENYLPROPIONATE_CINNAMIC ACID DIOXYGENASE SUBUNIT BETA"/>
    <property type="match status" value="1"/>
</dbReference>
<organism evidence="2">
    <name type="scientific">hydrothermal vent metagenome</name>
    <dbReference type="NCBI Taxonomy" id="652676"/>
    <lineage>
        <taxon>unclassified sequences</taxon>
        <taxon>metagenomes</taxon>
        <taxon>ecological metagenomes</taxon>
    </lineage>
</organism>
<reference evidence="2" key="1">
    <citation type="submission" date="2015-10" db="EMBL/GenBank/DDBJ databases">
        <authorList>
            <person name="Gilbert D.G."/>
        </authorList>
    </citation>
    <scope>NUCLEOTIDE SEQUENCE</scope>
</reference>
<evidence type="ECO:0000256" key="1">
    <source>
        <dbReference type="ARBA" id="ARBA00023002"/>
    </source>
</evidence>
<dbReference type="AlphaFoldDB" id="A0A161K5G4"/>
<dbReference type="EMBL" id="CZQE01000190">
    <property type="protein sequence ID" value="CUS44896.1"/>
    <property type="molecule type" value="Genomic_DNA"/>
</dbReference>
<name>A0A161K5G4_9ZZZZ</name>
<dbReference type="GO" id="GO:0019380">
    <property type="term" value="P:3-phenylpropionate catabolic process"/>
    <property type="evidence" value="ECO:0007669"/>
    <property type="project" value="TreeGrafter"/>
</dbReference>
<dbReference type="InterPro" id="IPR032710">
    <property type="entry name" value="NTF2-like_dom_sf"/>
</dbReference>
<dbReference type="NCBIfam" id="NF007479">
    <property type="entry name" value="PRK10069.1"/>
    <property type="match status" value="1"/>
</dbReference>
<protein>
    <submittedName>
        <fullName evidence="2">Small subunit naph/bph dioxygenase</fullName>
    </submittedName>
</protein>
<gene>
    <name evidence="2" type="ORF">MGWOODY_Smn353</name>
</gene>
<dbReference type="Pfam" id="PF00866">
    <property type="entry name" value="Ring_hydroxyl_B"/>
    <property type="match status" value="1"/>
</dbReference>
<dbReference type="GO" id="GO:0051213">
    <property type="term" value="F:dioxygenase activity"/>
    <property type="evidence" value="ECO:0007669"/>
    <property type="project" value="UniProtKB-KW"/>
</dbReference>
<dbReference type="CDD" id="cd00667">
    <property type="entry name" value="ring_hydroxylating_dioxygenases_beta"/>
    <property type="match status" value="1"/>
</dbReference>
<sequence>MSGIEGNAGAARVDRDLAFEIEQFLYREARLLDAERYDEWLAMMAPDIHYWMPGIQARYRADRADVLSRTRMAFFDDDLDYLTKRVDRAKQTTAWAEDPPTRHFHMVGNVEVEATALPNEWVVHSLVHNLRHRNETEEQTLTARRQDLVRRDGTGALKLARRLIRLQQTVLQAKNINTFL</sequence>
<keyword evidence="2" id="KW-0223">Dioxygenase</keyword>
<dbReference type="Gene3D" id="3.10.450.50">
    <property type="match status" value="1"/>
</dbReference>
<dbReference type="SUPFAM" id="SSF54427">
    <property type="entry name" value="NTF2-like"/>
    <property type="match status" value="1"/>
</dbReference>
<proteinExistence type="predicted"/>